<feature type="compositionally biased region" description="Polar residues" evidence="1">
    <location>
        <begin position="64"/>
        <end position="76"/>
    </location>
</feature>
<protein>
    <submittedName>
        <fullName evidence="2">Uncharacterized protein</fullName>
    </submittedName>
</protein>
<reference evidence="2 3" key="1">
    <citation type="submission" date="2012-09" db="EMBL/GenBank/DDBJ databases">
        <title>The Genome Sequence of Sphingobium yanoikuyae ATCC 51230.</title>
        <authorList>
            <consortium name="The Broad Institute Genome Sequencing Platform"/>
            <person name="Earl A."/>
            <person name="Ward D."/>
            <person name="Feldgarden M."/>
            <person name="Gevers D."/>
            <person name="Huys G."/>
            <person name="Walker B."/>
            <person name="Young S.K."/>
            <person name="Zeng Q."/>
            <person name="Gargeya S."/>
            <person name="Fitzgerald M."/>
            <person name="Haas B."/>
            <person name="Abouelleil A."/>
            <person name="Alvarado L."/>
            <person name="Arachchi H.M."/>
            <person name="Berlin A.M."/>
            <person name="Chapman S.B."/>
            <person name="Goldberg J."/>
            <person name="Griggs A."/>
            <person name="Gujja S."/>
            <person name="Hansen M."/>
            <person name="Howarth C."/>
            <person name="Imamovic A."/>
            <person name="Larimer J."/>
            <person name="McCowen C."/>
            <person name="Montmayeur A."/>
            <person name="Murphy C."/>
            <person name="Neiman D."/>
            <person name="Pearson M."/>
            <person name="Priest M."/>
            <person name="Roberts A."/>
            <person name="Saif S."/>
            <person name="Shea T."/>
            <person name="Sisk P."/>
            <person name="Sykes S."/>
            <person name="Wortman J."/>
            <person name="Nusbaum C."/>
            <person name="Birren B."/>
        </authorList>
    </citation>
    <scope>NUCLEOTIDE SEQUENCE [LARGE SCALE GENOMIC DNA]</scope>
    <source>
        <strain evidence="2 3">ATCC 51230</strain>
    </source>
</reference>
<sequence length="161" mass="17580">MVTEKTSALGVSQKTTSAAQETVRRASEANALGRLTGGGWLDWSEWTKIVERNLRSRTHHASDRSTGTDPFQSRSKCWTPPQARSAPSGSDRKQRTIGVVELTCEARHLVELPQGVEPAALFPIANDFEAVPRQRKHRVDLFGGSGVDVKLAVAYERLAAG</sequence>
<feature type="region of interest" description="Disordered" evidence="1">
    <location>
        <begin position="1"/>
        <end position="24"/>
    </location>
</feature>
<name>K9DDL6_SPHYA</name>
<organism evidence="2 3">
    <name type="scientific">Sphingobium yanoikuyae ATCC 51230</name>
    <dbReference type="NCBI Taxonomy" id="883163"/>
    <lineage>
        <taxon>Bacteria</taxon>
        <taxon>Pseudomonadati</taxon>
        <taxon>Pseudomonadota</taxon>
        <taxon>Alphaproteobacteria</taxon>
        <taxon>Sphingomonadales</taxon>
        <taxon>Sphingomonadaceae</taxon>
        <taxon>Sphingobium</taxon>
    </lineage>
</organism>
<evidence type="ECO:0000256" key="1">
    <source>
        <dbReference type="SAM" id="MobiDB-lite"/>
    </source>
</evidence>
<gene>
    <name evidence="2" type="ORF">HMPREF9718_03153</name>
</gene>
<feature type="region of interest" description="Disordered" evidence="1">
    <location>
        <begin position="54"/>
        <end position="94"/>
    </location>
</feature>
<feature type="compositionally biased region" description="Polar residues" evidence="1">
    <location>
        <begin position="1"/>
        <end position="20"/>
    </location>
</feature>
<comment type="caution">
    <text evidence="2">The sequence shown here is derived from an EMBL/GenBank/DDBJ whole genome shotgun (WGS) entry which is preliminary data.</text>
</comment>
<dbReference type="HOGENOM" id="CLU_1642658_0_0_5"/>
<dbReference type="AlphaFoldDB" id="K9DDL6"/>
<evidence type="ECO:0000313" key="3">
    <source>
        <dbReference type="Proteomes" id="UP000009887"/>
    </source>
</evidence>
<keyword evidence="3" id="KW-1185">Reference proteome</keyword>
<dbReference type="Proteomes" id="UP000009887">
    <property type="component" value="Unassembled WGS sequence"/>
</dbReference>
<accession>K9DDL6</accession>
<evidence type="ECO:0000313" key="2">
    <source>
        <dbReference type="EMBL" id="EKU75625.1"/>
    </source>
</evidence>
<dbReference type="EMBL" id="AGZU01000008">
    <property type="protein sequence ID" value="EKU75625.1"/>
    <property type="molecule type" value="Genomic_DNA"/>
</dbReference>
<proteinExistence type="predicted"/>